<dbReference type="FunFam" id="1.20.120.1150:FF:000002">
    <property type="entry name" value="Serine/threonine-protein phosphatase 2A activator"/>
    <property type="match status" value="1"/>
</dbReference>
<dbReference type="GO" id="GO:0005737">
    <property type="term" value="C:cytoplasm"/>
    <property type="evidence" value="ECO:0007669"/>
    <property type="project" value="UniProtKB-SubCell"/>
</dbReference>
<evidence type="ECO:0000256" key="10">
    <source>
        <dbReference type="RuleBase" id="RU361210"/>
    </source>
</evidence>
<dbReference type="PANTHER" id="PTHR10012">
    <property type="entry name" value="SERINE/THREONINE-PROTEIN PHOSPHATASE 2A REGULATORY SUBUNIT B"/>
    <property type="match status" value="1"/>
</dbReference>
<comment type="subcellular location">
    <subcellularLocation>
        <location evidence="2 10">Cytoplasm</location>
    </subcellularLocation>
</comment>
<dbReference type="Gene3D" id="1.20.120.1150">
    <property type="match status" value="1"/>
</dbReference>
<dbReference type="EMBL" id="JAWQEG010008404">
    <property type="protein sequence ID" value="KAK3850387.1"/>
    <property type="molecule type" value="Genomic_DNA"/>
</dbReference>
<dbReference type="Pfam" id="PF03095">
    <property type="entry name" value="PTPA"/>
    <property type="match status" value="1"/>
</dbReference>
<keyword evidence="5 10" id="KW-0963">Cytoplasm</keyword>
<sequence>MNPNIAPDMFPQQDVVNKYADHYMFIAAIKFILSVKSGPFAEHSNQLWNISGVQSWSKINQGLIKMYKVEVLHKFPVVQHILFGSILSIDGTSDLVYQPPATELTHKRLI</sequence>
<dbReference type="GO" id="GO:0003755">
    <property type="term" value="F:peptidyl-prolyl cis-trans isomerase activity"/>
    <property type="evidence" value="ECO:0007669"/>
    <property type="project" value="UniProtKB-KW"/>
</dbReference>
<dbReference type="InterPro" id="IPR004327">
    <property type="entry name" value="Phstyr_phstse_ac"/>
</dbReference>
<organism evidence="11 12">
    <name type="scientific">Petrolisthes cinctipes</name>
    <name type="common">Flat porcelain crab</name>
    <dbReference type="NCBI Taxonomy" id="88211"/>
    <lineage>
        <taxon>Eukaryota</taxon>
        <taxon>Metazoa</taxon>
        <taxon>Ecdysozoa</taxon>
        <taxon>Arthropoda</taxon>
        <taxon>Crustacea</taxon>
        <taxon>Multicrustacea</taxon>
        <taxon>Malacostraca</taxon>
        <taxon>Eumalacostraca</taxon>
        <taxon>Eucarida</taxon>
        <taxon>Decapoda</taxon>
        <taxon>Pleocyemata</taxon>
        <taxon>Anomura</taxon>
        <taxon>Galatheoidea</taxon>
        <taxon>Porcellanidae</taxon>
        <taxon>Petrolisthes</taxon>
    </lineage>
</organism>
<gene>
    <name evidence="11" type="ORF">Pcinc_042907</name>
</gene>
<name>A0AAE1BGK3_PETCI</name>
<dbReference type="AlphaFoldDB" id="A0AAE1BGK3"/>
<evidence type="ECO:0000256" key="7">
    <source>
        <dbReference type="ARBA" id="ARBA00023235"/>
    </source>
</evidence>
<evidence type="ECO:0000256" key="3">
    <source>
        <dbReference type="ARBA" id="ARBA00011019"/>
    </source>
</evidence>
<comment type="catalytic activity">
    <reaction evidence="1 10">
        <text>[protein]-peptidylproline (omega=180) = [protein]-peptidylproline (omega=0)</text>
        <dbReference type="Rhea" id="RHEA:16237"/>
        <dbReference type="Rhea" id="RHEA-COMP:10747"/>
        <dbReference type="Rhea" id="RHEA-COMP:10748"/>
        <dbReference type="ChEBI" id="CHEBI:83833"/>
        <dbReference type="ChEBI" id="CHEBI:83834"/>
        <dbReference type="EC" id="5.2.1.8"/>
    </reaction>
</comment>
<dbReference type="PANTHER" id="PTHR10012:SF0">
    <property type="entry name" value="SERINE_THREONINE-PROTEIN PHOSPHATASE 2A ACTIVATOR"/>
    <property type="match status" value="1"/>
</dbReference>
<reference evidence="11" key="1">
    <citation type="submission" date="2023-10" db="EMBL/GenBank/DDBJ databases">
        <title>Genome assemblies of two species of porcelain crab, Petrolisthes cinctipes and Petrolisthes manimaculis (Anomura: Porcellanidae).</title>
        <authorList>
            <person name="Angst P."/>
        </authorList>
    </citation>
    <scope>NUCLEOTIDE SEQUENCE</scope>
    <source>
        <strain evidence="11">PB745_01</strain>
        <tissue evidence="11">Gill</tissue>
    </source>
</reference>
<dbReference type="GO" id="GO:0008160">
    <property type="term" value="F:protein tyrosine phosphatase activator activity"/>
    <property type="evidence" value="ECO:0007669"/>
    <property type="project" value="TreeGrafter"/>
</dbReference>
<dbReference type="InterPro" id="IPR037218">
    <property type="entry name" value="PTPA_sf"/>
</dbReference>
<evidence type="ECO:0000256" key="2">
    <source>
        <dbReference type="ARBA" id="ARBA00004496"/>
    </source>
</evidence>
<dbReference type="GO" id="GO:0007052">
    <property type="term" value="P:mitotic spindle organization"/>
    <property type="evidence" value="ECO:0007669"/>
    <property type="project" value="TreeGrafter"/>
</dbReference>
<comment type="caution">
    <text evidence="11">The sequence shown here is derived from an EMBL/GenBank/DDBJ whole genome shotgun (WGS) entry which is preliminary data.</text>
</comment>
<keyword evidence="12" id="KW-1185">Reference proteome</keyword>
<evidence type="ECO:0000256" key="5">
    <source>
        <dbReference type="ARBA" id="ARBA00022490"/>
    </source>
</evidence>
<evidence type="ECO:0000256" key="6">
    <source>
        <dbReference type="ARBA" id="ARBA00023110"/>
    </source>
</evidence>
<dbReference type="SUPFAM" id="SSF140984">
    <property type="entry name" value="PTPA-like"/>
    <property type="match status" value="1"/>
</dbReference>
<keyword evidence="7 10" id="KW-0413">Isomerase</keyword>
<comment type="similarity">
    <text evidence="3 10">Belongs to the PTPA-type PPIase family.</text>
</comment>
<accession>A0AAE1BGK3</accession>
<dbReference type="GO" id="GO:0005634">
    <property type="term" value="C:nucleus"/>
    <property type="evidence" value="ECO:0007669"/>
    <property type="project" value="TreeGrafter"/>
</dbReference>
<comment type="function">
    <text evidence="10">PPIases accelerate the folding of proteins. It catalyzes the cis-trans isomerization of proline imidic peptide bonds in oligopeptides.</text>
</comment>
<evidence type="ECO:0000256" key="9">
    <source>
        <dbReference type="ARBA" id="ARBA00044820"/>
    </source>
</evidence>
<evidence type="ECO:0000256" key="8">
    <source>
        <dbReference type="ARBA" id="ARBA00044786"/>
    </source>
</evidence>
<proteinExistence type="inferred from homology"/>
<dbReference type="InterPro" id="IPR043170">
    <property type="entry name" value="PTPA_C_lid"/>
</dbReference>
<evidence type="ECO:0000256" key="1">
    <source>
        <dbReference type="ARBA" id="ARBA00000971"/>
    </source>
</evidence>
<evidence type="ECO:0000313" key="11">
    <source>
        <dbReference type="EMBL" id="KAK3850387.1"/>
    </source>
</evidence>
<dbReference type="Proteomes" id="UP001286313">
    <property type="component" value="Unassembled WGS sequence"/>
</dbReference>
<protein>
    <recommendedName>
        <fullName evidence="8 10">Serine/threonine-protein phosphatase 2A activator</fullName>
        <ecNumber evidence="4 10">5.2.1.8</ecNumber>
    </recommendedName>
    <alternativeName>
        <fullName evidence="9 10">Phosphotyrosyl phosphatase activator</fullName>
    </alternativeName>
</protein>
<dbReference type="GO" id="GO:0000159">
    <property type="term" value="C:protein phosphatase type 2A complex"/>
    <property type="evidence" value="ECO:0007669"/>
    <property type="project" value="TreeGrafter"/>
</dbReference>
<dbReference type="EC" id="5.2.1.8" evidence="4 10"/>
<evidence type="ECO:0000313" key="12">
    <source>
        <dbReference type="Proteomes" id="UP001286313"/>
    </source>
</evidence>
<evidence type="ECO:0000256" key="4">
    <source>
        <dbReference type="ARBA" id="ARBA00013194"/>
    </source>
</evidence>
<keyword evidence="6 10" id="KW-0697">Rotamase</keyword>